<dbReference type="AlphaFoldDB" id="A0A0C2S1C6"/>
<keyword evidence="2" id="KW-1185">Reference proteome</keyword>
<accession>A0A0C2S1C6</accession>
<gene>
    <name evidence="1" type="ORF">KR50_20210</name>
</gene>
<comment type="caution">
    <text evidence="1">The sequence shown here is derived from an EMBL/GenBank/DDBJ whole genome shotgun (WGS) entry which is preliminary data.</text>
</comment>
<protein>
    <submittedName>
        <fullName evidence="1">Uncharacterized protein</fullName>
    </submittedName>
</protein>
<sequence length="38" mass="4327">MICNVSSDIVTIKKQEQEFNPAYIIKMGSEMYETGSKI</sequence>
<dbReference type="Proteomes" id="UP000031972">
    <property type="component" value="Unassembled WGS sequence"/>
</dbReference>
<evidence type="ECO:0000313" key="2">
    <source>
        <dbReference type="Proteomes" id="UP000031972"/>
    </source>
</evidence>
<name>A0A0C2S1C6_9BACL</name>
<evidence type="ECO:0000313" key="1">
    <source>
        <dbReference type="EMBL" id="KIL47854.1"/>
    </source>
</evidence>
<proteinExistence type="predicted"/>
<reference evidence="1 2" key="1">
    <citation type="submission" date="2015-01" db="EMBL/GenBank/DDBJ databases">
        <title>Jeotgalibacillus campisalis genome sequencing.</title>
        <authorList>
            <person name="Goh K.M."/>
            <person name="Chan K.-G."/>
            <person name="Yaakop A.S."/>
            <person name="Ee R."/>
            <person name="Gan H.M."/>
            <person name="Chan C.S."/>
        </authorList>
    </citation>
    <scope>NUCLEOTIDE SEQUENCE [LARGE SCALE GENOMIC DNA]</scope>
    <source>
        <strain evidence="1 2">SF-57</strain>
    </source>
</reference>
<dbReference type="EMBL" id="JXRR01000014">
    <property type="protein sequence ID" value="KIL47854.1"/>
    <property type="molecule type" value="Genomic_DNA"/>
</dbReference>
<organism evidence="1 2">
    <name type="scientific">Jeotgalibacillus campisalis</name>
    <dbReference type="NCBI Taxonomy" id="220754"/>
    <lineage>
        <taxon>Bacteria</taxon>
        <taxon>Bacillati</taxon>
        <taxon>Bacillota</taxon>
        <taxon>Bacilli</taxon>
        <taxon>Bacillales</taxon>
        <taxon>Caryophanaceae</taxon>
        <taxon>Jeotgalibacillus</taxon>
    </lineage>
</organism>